<dbReference type="AlphaFoldDB" id="A0A1H0WPL8"/>
<proteinExistence type="predicted"/>
<dbReference type="STRING" id="405564.SAMN04487905_113114"/>
<feature type="compositionally biased region" description="Basic and acidic residues" evidence="1">
    <location>
        <begin position="83"/>
        <end position="97"/>
    </location>
</feature>
<feature type="region of interest" description="Disordered" evidence="1">
    <location>
        <begin position="169"/>
        <end position="231"/>
    </location>
</feature>
<organism evidence="2 3">
    <name type="scientific">Actinopolyspora xinjiangensis</name>
    <dbReference type="NCBI Taxonomy" id="405564"/>
    <lineage>
        <taxon>Bacteria</taxon>
        <taxon>Bacillati</taxon>
        <taxon>Actinomycetota</taxon>
        <taxon>Actinomycetes</taxon>
        <taxon>Actinopolysporales</taxon>
        <taxon>Actinopolysporaceae</taxon>
        <taxon>Actinopolyspora</taxon>
    </lineage>
</organism>
<feature type="compositionally biased region" description="Basic and acidic residues" evidence="1">
    <location>
        <begin position="220"/>
        <end position="231"/>
    </location>
</feature>
<keyword evidence="3" id="KW-1185">Reference proteome</keyword>
<evidence type="ECO:0000313" key="3">
    <source>
        <dbReference type="Proteomes" id="UP000199497"/>
    </source>
</evidence>
<reference evidence="3" key="1">
    <citation type="submission" date="2016-10" db="EMBL/GenBank/DDBJ databases">
        <authorList>
            <person name="Varghese N."/>
            <person name="Submissions S."/>
        </authorList>
    </citation>
    <scope>NUCLEOTIDE SEQUENCE [LARGE SCALE GENOMIC DNA]</scope>
    <source>
        <strain evidence="3">DSM 46732</strain>
    </source>
</reference>
<gene>
    <name evidence="2" type="ORF">SAMN04487905_113114</name>
</gene>
<feature type="compositionally biased region" description="Basic residues" evidence="1">
    <location>
        <begin position="1"/>
        <end position="18"/>
    </location>
</feature>
<accession>A0A1H0WPL8</accession>
<dbReference type="Proteomes" id="UP000199497">
    <property type="component" value="Unassembled WGS sequence"/>
</dbReference>
<evidence type="ECO:0000313" key="2">
    <source>
        <dbReference type="EMBL" id="SDP92395.1"/>
    </source>
</evidence>
<dbReference type="EMBL" id="FNJR01000013">
    <property type="protein sequence ID" value="SDP92395.1"/>
    <property type="molecule type" value="Genomic_DNA"/>
</dbReference>
<sequence length="231" mass="24776">MRHHRRSGGAAPRPRHRVTAPAASGGPPPGNSVRGQAPKSAVTSSDHSGIDTPEERTPRMVSIHSPVMAGTRTFLTRPVGELPGRRRQEPACPDDHPTSPTVLPVFAAGGKEPHVTARRYGRCRGGRISWAGCSPPAGVRHGDNRNSLRLEPPLEYLLHREALTAVAEGPDRPLSEQVASARHPVPNALDRSLAGESRRRRRTDGRTICAPHTSKYSAVSDHHIDHAGTGG</sequence>
<name>A0A1H0WPL8_9ACTN</name>
<feature type="region of interest" description="Disordered" evidence="1">
    <location>
        <begin position="1"/>
        <end position="99"/>
    </location>
</feature>
<evidence type="ECO:0000256" key="1">
    <source>
        <dbReference type="SAM" id="MobiDB-lite"/>
    </source>
</evidence>
<protein>
    <submittedName>
        <fullName evidence="2">Uncharacterized protein</fullName>
    </submittedName>
</protein>